<evidence type="ECO:0008006" key="3">
    <source>
        <dbReference type="Google" id="ProtNLM"/>
    </source>
</evidence>
<dbReference type="AlphaFoldDB" id="A0A5E5BFN3"/>
<name>A0A5E5BFN3_9BURK</name>
<accession>A0A5E5BFN3</accession>
<reference evidence="1 2" key="1">
    <citation type="submission" date="2019-08" db="EMBL/GenBank/DDBJ databases">
        <authorList>
            <person name="Peeters C."/>
        </authorList>
    </citation>
    <scope>NUCLEOTIDE SEQUENCE [LARGE SCALE GENOMIC DNA]</scope>
    <source>
        <strain evidence="1 2">LMG 31121</strain>
    </source>
</reference>
<dbReference type="Proteomes" id="UP000335538">
    <property type="component" value="Unassembled WGS sequence"/>
</dbReference>
<dbReference type="Gene3D" id="1.10.260.40">
    <property type="entry name" value="lambda repressor-like DNA-binding domains"/>
    <property type="match status" value="1"/>
</dbReference>
<gene>
    <name evidence="1" type="ORF">PSP31121_05020</name>
</gene>
<organism evidence="1 2">
    <name type="scientific">Pandoraea sputorum</name>
    <dbReference type="NCBI Taxonomy" id="93222"/>
    <lineage>
        <taxon>Bacteria</taxon>
        <taxon>Pseudomonadati</taxon>
        <taxon>Pseudomonadota</taxon>
        <taxon>Betaproteobacteria</taxon>
        <taxon>Burkholderiales</taxon>
        <taxon>Burkholderiaceae</taxon>
        <taxon>Pandoraea</taxon>
    </lineage>
</organism>
<dbReference type="InterPro" id="IPR010982">
    <property type="entry name" value="Lambda_DNA-bd_dom_sf"/>
</dbReference>
<evidence type="ECO:0000313" key="1">
    <source>
        <dbReference type="EMBL" id="VVE84971.1"/>
    </source>
</evidence>
<proteinExistence type="predicted"/>
<protein>
    <recommendedName>
        <fullName evidence="3">Transcriptional regulator</fullName>
    </recommendedName>
</protein>
<dbReference type="EMBL" id="CABPSR010000022">
    <property type="protein sequence ID" value="VVE84971.1"/>
    <property type="molecule type" value="Genomic_DNA"/>
</dbReference>
<dbReference type="GO" id="GO:0003677">
    <property type="term" value="F:DNA binding"/>
    <property type="evidence" value="ECO:0007669"/>
    <property type="project" value="InterPro"/>
</dbReference>
<dbReference type="RefSeq" id="WP_150811177.1">
    <property type="nucleotide sequence ID" value="NZ_CABPSR010000022.1"/>
</dbReference>
<dbReference type="SUPFAM" id="SSF47413">
    <property type="entry name" value="lambda repressor-like DNA-binding domains"/>
    <property type="match status" value="1"/>
</dbReference>
<sequence>MHRLENLVLNRVAPLTQKKVAETLKVEPTNFSRFLSNKGHSLSFAKFCELFDVLGIEAVAPDDDSTVTITREEYESLRFFARKGIEG</sequence>
<evidence type="ECO:0000313" key="2">
    <source>
        <dbReference type="Proteomes" id="UP000335538"/>
    </source>
</evidence>